<dbReference type="InterPro" id="IPR007325">
    <property type="entry name" value="KFase/CYL"/>
</dbReference>
<dbReference type="Proteomes" id="UP000182680">
    <property type="component" value="Unassembled WGS sequence"/>
</dbReference>
<dbReference type="EMBL" id="FPIW01000016">
    <property type="protein sequence ID" value="SFW41542.1"/>
    <property type="molecule type" value="Genomic_DNA"/>
</dbReference>
<reference evidence="2" key="1">
    <citation type="submission" date="2016-11" db="EMBL/GenBank/DDBJ databases">
        <authorList>
            <person name="Jaros S."/>
            <person name="Januszkiewicz K."/>
            <person name="Wedrychowicz H."/>
        </authorList>
    </citation>
    <scope>NUCLEOTIDE SEQUENCE [LARGE SCALE GENOMIC DNA]</scope>
    <source>
        <strain evidence="2">DSM 7057</strain>
    </source>
</reference>
<dbReference type="GO" id="GO:0004061">
    <property type="term" value="F:arylformamidase activity"/>
    <property type="evidence" value="ECO:0007669"/>
    <property type="project" value="InterPro"/>
</dbReference>
<gene>
    <name evidence="1" type="ORF">SAMN02910291_01225</name>
</gene>
<evidence type="ECO:0000313" key="1">
    <source>
        <dbReference type="EMBL" id="SFW41542.1"/>
    </source>
</evidence>
<dbReference type="InterPro" id="IPR037175">
    <property type="entry name" value="KFase_sf"/>
</dbReference>
<comment type="caution">
    <text evidence="1">The sequence shown here is derived from an EMBL/GenBank/DDBJ whole genome shotgun (WGS) entry which is preliminary data.</text>
</comment>
<dbReference type="GO" id="GO:0019441">
    <property type="term" value="P:L-tryptophan catabolic process to kynurenine"/>
    <property type="evidence" value="ECO:0007669"/>
    <property type="project" value="InterPro"/>
</dbReference>
<proteinExistence type="predicted"/>
<name>A0AA94HSD7_DESDE</name>
<dbReference type="Gene3D" id="3.50.30.50">
    <property type="entry name" value="Putative cyclase"/>
    <property type="match status" value="1"/>
</dbReference>
<dbReference type="Pfam" id="PF04199">
    <property type="entry name" value="Cyclase"/>
    <property type="match status" value="1"/>
</dbReference>
<dbReference type="SUPFAM" id="SSF102198">
    <property type="entry name" value="Putative cyclase"/>
    <property type="match status" value="1"/>
</dbReference>
<evidence type="ECO:0000313" key="2">
    <source>
        <dbReference type="Proteomes" id="UP000182680"/>
    </source>
</evidence>
<sequence length="196" mass="21552">MLIDLSLPLTRKTFDALSATTATLPHPALELFGHVGTHLDLMGKAWPQEYFTRQGRVFDVRHVRGRDITASDLPMQDIEAEDFVFLRTGLLEEHAYADKAYVHTPVELAWELLENLTQQGVAMIGVDCAGVRLPGEHRKADLFCAEAGTFVVENVYNLGALCTAAGAKTFVVRTFPLRLEGSTGLPCRIVAELAVD</sequence>
<organism evidence="1 2">
    <name type="scientific">Desulfovibrio desulfuricans</name>
    <dbReference type="NCBI Taxonomy" id="876"/>
    <lineage>
        <taxon>Bacteria</taxon>
        <taxon>Pseudomonadati</taxon>
        <taxon>Thermodesulfobacteriota</taxon>
        <taxon>Desulfovibrionia</taxon>
        <taxon>Desulfovibrionales</taxon>
        <taxon>Desulfovibrionaceae</taxon>
        <taxon>Desulfovibrio</taxon>
    </lineage>
</organism>
<dbReference type="RefSeq" id="WP_072311694.1">
    <property type="nucleotide sequence ID" value="NZ_FPIW01000016.1"/>
</dbReference>
<protein>
    <submittedName>
        <fullName evidence="1">Kynurenine formamidase</fullName>
    </submittedName>
</protein>
<dbReference type="AlphaFoldDB" id="A0AA94HSD7"/>
<accession>A0AA94HSD7</accession>